<evidence type="ECO:0000313" key="4">
    <source>
        <dbReference type="Proteomes" id="UP000612855"/>
    </source>
</evidence>
<dbReference type="InterPro" id="IPR003010">
    <property type="entry name" value="C-N_Hydrolase"/>
</dbReference>
<reference evidence="4" key="1">
    <citation type="journal article" date="2019" name="Int. J. Syst. Evol. Microbiol.">
        <title>The Global Catalogue of Microorganisms (GCM) 10K type strain sequencing project: providing services to taxonomists for standard genome sequencing and annotation.</title>
        <authorList>
            <consortium name="The Broad Institute Genomics Platform"/>
            <consortium name="The Broad Institute Genome Sequencing Center for Infectious Disease"/>
            <person name="Wu L."/>
            <person name="Ma J."/>
        </authorList>
    </citation>
    <scope>NUCLEOTIDE SEQUENCE [LARGE SCALE GENOMIC DNA]</scope>
    <source>
        <strain evidence="4">CGMCC 1.12664</strain>
    </source>
</reference>
<keyword evidence="1" id="KW-0378">Hydrolase</keyword>
<dbReference type="PROSITE" id="PS50263">
    <property type="entry name" value="CN_HYDROLASE"/>
    <property type="match status" value="1"/>
</dbReference>
<dbReference type="AlphaFoldDB" id="A0A917EGI3"/>
<keyword evidence="4" id="KW-1185">Reference proteome</keyword>
<dbReference type="PANTHER" id="PTHR43674:SF16">
    <property type="entry name" value="CARBON-NITROGEN FAMILY, PUTATIVE (AFU_ORTHOLOGUE AFUA_5G02350)-RELATED"/>
    <property type="match status" value="1"/>
</dbReference>
<dbReference type="CDD" id="cd07574">
    <property type="entry name" value="nitrilase_Rim1_like"/>
    <property type="match status" value="1"/>
</dbReference>
<dbReference type="EMBL" id="BMFJ01000001">
    <property type="protein sequence ID" value="GGE32941.1"/>
    <property type="molecule type" value="Genomic_DNA"/>
</dbReference>
<dbReference type="Pfam" id="PF00795">
    <property type="entry name" value="CN_hydrolase"/>
    <property type="match status" value="1"/>
</dbReference>
<feature type="domain" description="CN hydrolase" evidence="2">
    <location>
        <begin position="2"/>
        <end position="248"/>
    </location>
</feature>
<sequence length="290" mass="30862">MIRVAAAAYPLDWFEDWDGYAAKMESWVGEAAGTGAQILLFPEYGAMELVSLGNGDGRDLALATESVIALMPRATEVLSGLAVKHGVHIVAPSGPVRDGDRVVNRAFLLSPTGGVDHQDKLMMTPWEREPWWITGNGPLKVFDTALGRLAILICYDCEFPLLARQAVEAGADLILIPSATETVAGYNRVKIGAMARALEGQCFTVMSSITGPYPVDVVDVSHGAGGVFCPPDKGLPPDGVIAVGALDVAGWTYGDLDPGLLAAVRTGGGTRNRDHWPEQVSYTVTREELT</sequence>
<organism evidence="3 4">
    <name type="scientific">Primorskyibacter flagellatus</name>
    <dbReference type="NCBI Taxonomy" id="1387277"/>
    <lineage>
        <taxon>Bacteria</taxon>
        <taxon>Pseudomonadati</taxon>
        <taxon>Pseudomonadota</taxon>
        <taxon>Alphaproteobacteria</taxon>
        <taxon>Rhodobacterales</taxon>
        <taxon>Roseobacteraceae</taxon>
        <taxon>Primorskyibacter</taxon>
    </lineage>
</organism>
<accession>A0A917EGI3</accession>
<dbReference type="SUPFAM" id="SSF56317">
    <property type="entry name" value="Carbon-nitrogen hydrolase"/>
    <property type="match status" value="1"/>
</dbReference>
<dbReference type="InterPro" id="IPR036526">
    <property type="entry name" value="C-N_Hydrolase_sf"/>
</dbReference>
<name>A0A917EGI3_9RHOB</name>
<gene>
    <name evidence="3" type="ORF">GCM10011360_21040</name>
</gene>
<proteinExistence type="predicted"/>
<evidence type="ECO:0000313" key="3">
    <source>
        <dbReference type="EMBL" id="GGE32941.1"/>
    </source>
</evidence>
<dbReference type="PANTHER" id="PTHR43674">
    <property type="entry name" value="NITRILASE C965.09-RELATED"/>
    <property type="match status" value="1"/>
</dbReference>
<evidence type="ECO:0000259" key="2">
    <source>
        <dbReference type="PROSITE" id="PS50263"/>
    </source>
</evidence>
<dbReference type="RefSeq" id="WP_308419893.1">
    <property type="nucleotide sequence ID" value="NZ_BMFJ01000001.1"/>
</dbReference>
<dbReference type="GO" id="GO:0016811">
    <property type="term" value="F:hydrolase activity, acting on carbon-nitrogen (but not peptide) bonds, in linear amides"/>
    <property type="evidence" value="ECO:0007669"/>
    <property type="project" value="TreeGrafter"/>
</dbReference>
<comment type="caution">
    <text evidence="3">The sequence shown here is derived from an EMBL/GenBank/DDBJ whole genome shotgun (WGS) entry which is preliminary data.</text>
</comment>
<dbReference type="Gene3D" id="3.60.110.10">
    <property type="entry name" value="Carbon-nitrogen hydrolase"/>
    <property type="match status" value="1"/>
</dbReference>
<protein>
    <submittedName>
        <fullName evidence="3">Amidohydrolase</fullName>
    </submittedName>
</protein>
<dbReference type="InterPro" id="IPR050345">
    <property type="entry name" value="Aliph_Amidase/BUP"/>
</dbReference>
<dbReference type="Proteomes" id="UP000612855">
    <property type="component" value="Unassembled WGS sequence"/>
</dbReference>
<evidence type="ECO:0000256" key="1">
    <source>
        <dbReference type="ARBA" id="ARBA00022801"/>
    </source>
</evidence>